<proteinExistence type="predicted"/>
<evidence type="ECO:0000256" key="7">
    <source>
        <dbReference type="ARBA" id="ARBA00023242"/>
    </source>
</evidence>
<dbReference type="InterPro" id="IPR051061">
    <property type="entry name" value="Zinc_finger_trans_reg"/>
</dbReference>
<keyword evidence="5" id="KW-0805">Transcription regulation</keyword>
<evidence type="ECO:0000256" key="5">
    <source>
        <dbReference type="ARBA" id="ARBA00023015"/>
    </source>
</evidence>
<comment type="subcellular location">
    <subcellularLocation>
        <location evidence="1">Nucleus</location>
    </subcellularLocation>
</comment>
<dbReference type="EMBL" id="JAQQWI010000005">
    <property type="protein sequence ID" value="KAK8035729.1"/>
    <property type="molecule type" value="Genomic_DNA"/>
</dbReference>
<evidence type="ECO:0000259" key="8">
    <source>
        <dbReference type="PROSITE" id="PS00028"/>
    </source>
</evidence>
<organism evidence="9 10">
    <name type="scientific">Apiospora marii</name>
    <dbReference type="NCBI Taxonomy" id="335849"/>
    <lineage>
        <taxon>Eukaryota</taxon>
        <taxon>Fungi</taxon>
        <taxon>Dikarya</taxon>
        <taxon>Ascomycota</taxon>
        <taxon>Pezizomycotina</taxon>
        <taxon>Sordariomycetes</taxon>
        <taxon>Xylariomycetidae</taxon>
        <taxon>Amphisphaeriales</taxon>
        <taxon>Apiosporaceae</taxon>
        <taxon>Apiospora</taxon>
    </lineage>
</organism>
<keyword evidence="4" id="KW-0862">Zinc</keyword>
<keyword evidence="7" id="KW-0539">Nucleus</keyword>
<dbReference type="InterPro" id="IPR013087">
    <property type="entry name" value="Znf_C2H2_type"/>
</dbReference>
<dbReference type="PANTHER" id="PTHR46179:SF13">
    <property type="entry name" value="C2H2-TYPE DOMAIN-CONTAINING PROTEIN"/>
    <property type="match status" value="1"/>
</dbReference>
<dbReference type="PROSITE" id="PS00028">
    <property type="entry name" value="ZINC_FINGER_C2H2_1"/>
    <property type="match status" value="1"/>
</dbReference>
<gene>
    <name evidence="9" type="ORF">PG991_001802</name>
</gene>
<evidence type="ECO:0000256" key="4">
    <source>
        <dbReference type="ARBA" id="ARBA00022833"/>
    </source>
</evidence>
<evidence type="ECO:0000256" key="1">
    <source>
        <dbReference type="ARBA" id="ARBA00004123"/>
    </source>
</evidence>
<evidence type="ECO:0000313" key="10">
    <source>
        <dbReference type="Proteomes" id="UP001396898"/>
    </source>
</evidence>
<evidence type="ECO:0000256" key="6">
    <source>
        <dbReference type="ARBA" id="ARBA00023163"/>
    </source>
</evidence>
<evidence type="ECO:0000313" key="9">
    <source>
        <dbReference type="EMBL" id="KAK8035729.1"/>
    </source>
</evidence>
<dbReference type="SMART" id="SM00355">
    <property type="entry name" value="ZnF_C2H2"/>
    <property type="match status" value="3"/>
</dbReference>
<reference evidence="9 10" key="1">
    <citation type="submission" date="2023-01" db="EMBL/GenBank/DDBJ databases">
        <title>Analysis of 21 Apiospora genomes using comparative genomics revels a genus with tremendous synthesis potential of carbohydrate active enzymes and secondary metabolites.</title>
        <authorList>
            <person name="Sorensen T."/>
        </authorList>
    </citation>
    <scope>NUCLEOTIDE SEQUENCE [LARGE SCALE GENOMIC DNA]</scope>
    <source>
        <strain evidence="9 10">CBS 20057</strain>
    </source>
</reference>
<keyword evidence="6" id="KW-0804">Transcription</keyword>
<keyword evidence="3" id="KW-0863">Zinc-finger</keyword>
<sequence>MEDNQPASSTSFFPTHDQEDWETFFDFSAASAEPPVHDPAVFEGTSGARPDYSGYVAGLQDPPTSFENQAPGSPSPIGTLRDPNLLAPVHYYNTDYFGVTLDLPGLANAANHGDVAVTNVHADYQNALMVRSGSLSLSGPLQCKLGGCQMNFMSSDALDKHQHTHNQTHWVASKFPFICGCEKHFAKLDTLQRHIRQFQDSVPVFPCPELECPRKDFKRKDHLVQHLRHGHNYSEDEIRADFPPRQSIVNVQPVCHFTWCPDYRDASFKNQSLADQEENKPFAKQADYTKHMKDVHEWSPYSCPVPSCDKRGKKGYFSQKSLQKHRDEYHPEAEPITLEPKVVRKLPCGFPGCRKQLRPGSLRYHRMACFWRPEQREA</sequence>
<evidence type="ECO:0000256" key="2">
    <source>
        <dbReference type="ARBA" id="ARBA00022723"/>
    </source>
</evidence>
<keyword evidence="2" id="KW-0479">Metal-binding</keyword>
<accession>A0ABR1SN41</accession>
<dbReference type="PANTHER" id="PTHR46179">
    <property type="entry name" value="ZINC FINGER PROTEIN"/>
    <property type="match status" value="1"/>
</dbReference>
<feature type="domain" description="C2H2-type" evidence="8">
    <location>
        <begin position="143"/>
        <end position="165"/>
    </location>
</feature>
<protein>
    <recommendedName>
        <fullName evidence="8">C2H2-type domain-containing protein</fullName>
    </recommendedName>
</protein>
<dbReference type="Gene3D" id="3.30.160.60">
    <property type="entry name" value="Classic Zinc Finger"/>
    <property type="match status" value="2"/>
</dbReference>
<comment type="caution">
    <text evidence="9">The sequence shown here is derived from an EMBL/GenBank/DDBJ whole genome shotgun (WGS) entry which is preliminary data.</text>
</comment>
<evidence type="ECO:0000256" key="3">
    <source>
        <dbReference type="ARBA" id="ARBA00022771"/>
    </source>
</evidence>
<dbReference type="Proteomes" id="UP001396898">
    <property type="component" value="Unassembled WGS sequence"/>
</dbReference>
<keyword evidence="10" id="KW-1185">Reference proteome</keyword>
<name>A0ABR1SN41_9PEZI</name>